<dbReference type="OrthoDB" id="6675128at2"/>
<dbReference type="KEGG" id="ery:CP97_04740"/>
<evidence type="ECO:0000256" key="1">
    <source>
        <dbReference type="SAM" id="SignalP"/>
    </source>
</evidence>
<reference evidence="2 3" key="1">
    <citation type="journal article" date="2015" name="Int. J. Syst. Evol. Microbiol.">
        <title>Erythrobacter atlanticus sp. nov., a bacterium from ocean sediment able to degrade polycyclic aromatic hydrocarbons.</title>
        <authorList>
            <person name="Zhuang L."/>
            <person name="Liu Y."/>
            <person name="Wang L."/>
            <person name="Wang W."/>
            <person name="Shao Z."/>
        </authorList>
    </citation>
    <scope>NUCLEOTIDE SEQUENCE [LARGE SCALE GENOMIC DNA]</scope>
    <source>
        <strain evidence="3">s21-N3</strain>
    </source>
</reference>
<sequence length="316" mass="35018">MTLLINKGSRHLTALSFMLGLCSPAAAQTSAIDEEAQSRPAAGTQVWASSDSDGTEVLKIMGRALWSLEDRQTYAGIAVEYAHFSPASGEDEVDERVYFDLADHLGPDWRWRARIGTDGHTVLGSAEIRRADWAQSLFVEREIVETEQGLANRIYYTFVGASSDFQIDDANSFSLTAGVQEFTGKNERLHLRGRLVHTLKAEAGLSGHLDVRYYHSTAPREFDYFSPRDFVRVVPLLQLRRFNQDGWMFLAAGGFGAQHSSGAGWSAAKSGQLRLESPQMRRDINIFAELIYTNDSISGGTDYDYVMGRAGLTIGF</sequence>
<accession>A0A0H4VF66</accession>
<dbReference type="Proteomes" id="UP000059113">
    <property type="component" value="Chromosome"/>
</dbReference>
<proteinExistence type="predicted"/>
<evidence type="ECO:0008006" key="4">
    <source>
        <dbReference type="Google" id="ProtNLM"/>
    </source>
</evidence>
<name>A0A0H4VF66_9SPHN</name>
<dbReference type="EMBL" id="CP011310">
    <property type="protein sequence ID" value="AKQ41486.1"/>
    <property type="molecule type" value="Genomic_DNA"/>
</dbReference>
<keyword evidence="1" id="KW-0732">Signal</keyword>
<reference evidence="3" key="2">
    <citation type="submission" date="2015-04" db="EMBL/GenBank/DDBJ databases">
        <title>The complete genome sequence of Erythrobacter sp. s21-N3.</title>
        <authorList>
            <person name="Zhuang L."/>
            <person name="Liu Y."/>
            <person name="Shao Z."/>
        </authorList>
    </citation>
    <scope>NUCLEOTIDE SEQUENCE [LARGE SCALE GENOMIC DNA]</scope>
    <source>
        <strain evidence="3">s21-N3</strain>
    </source>
</reference>
<dbReference type="PATRIC" id="fig|1648404.4.peg.992"/>
<gene>
    <name evidence="2" type="ORF">CP97_04740</name>
</gene>
<organism evidence="2 3">
    <name type="scientific">Aurantiacibacter atlanticus</name>
    <dbReference type="NCBI Taxonomy" id="1648404"/>
    <lineage>
        <taxon>Bacteria</taxon>
        <taxon>Pseudomonadati</taxon>
        <taxon>Pseudomonadota</taxon>
        <taxon>Alphaproteobacteria</taxon>
        <taxon>Sphingomonadales</taxon>
        <taxon>Erythrobacteraceae</taxon>
        <taxon>Aurantiacibacter</taxon>
    </lineage>
</organism>
<keyword evidence="3" id="KW-1185">Reference proteome</keyword>
<feature type="chain" id="PRO_5005211719" description="DUF481 domain-containing protein" evidence="1">
    <location>
        <begin position="28"/>
        <end position="316"/>
    </location>
</feature>
<dbReference type="AlphaFoldDB" id="A0A0H4VF66"/>
<evidence type="ECO:0000313" key="2">
    <source>
        <dbReference type="EMBL" id="AKQ41486.1"/>
    </source>
</evidence>
<dbReference type="RefSeq" id="WP_048885009.1">
    <property type="nucleotide sequence ID" value="NZ_CP011310.1"/>
</dbReference>
<protein>
    <recommendedName>
        <fullName evidence="4">DUF481 domain-containing protein</fullName>
    </recommendedName>
</protein>
<evidence type="ECO:0000313" key="3">
    <source>
        <dbReference type="Proteomes" id="UP000059113"/>
    </source>
</evidence>
<feature type="signal peptide" evidence="1">
    <location>
        <begin position="1"/>
        <end position="27"/>
    </location>
</feature>